<dbReference type="Proteomes" id="UP000630887">
    <property type="component" value="Unassembled WGS sequence"/>
</dbReference>
<evidence type="ECO:0000313" key="1">
    <source>
        <dbReference type="EMBL" id="GIG05717.1"/>
    </source>
</evidence>
<dbReference type="InterPro" id="IPR038070">
    <property type="entry name" value="Rv2632c-like_sf"/>
</dbReference>
<dbReference type="SUPFAM" id="SSF143212">
    <property type="entry name" value="Rv2632c-like"/>
    <property type="match status" value="1"/>
</dbReference>
<reference evidence="1 2" key="1">
    <citation type="submission" date="2021-01" db="EMBL/GenBank/DDBJ databases">
        <title>Whole genome shotgun sequence of Catellatospora coxensis NBRC 107359.</title>
        <authorList>
            <person name="Komaki H."/>
            <person name="Tamura T."/>
        </authorList>
    </citation>
    <scope>NUCLEOTIDE SEQUENCE [LARGE SCALE GENOMIC DNA]</scope>
    <source>
        <strain evidence="1 2">NBRC 107359</strain>
    </source>
</reference>
<protein>
    <submittedName>
        <fullName evidence="1">Uncharacterized protein</fullName>
    </submittedName>
</protein>
<dbReference type="EMBL" id="BONI01000016">
    <property type="protein sequence ID" value="GIG05717.1"/>
    <property type="molecule type" value="Genomic_DNA"/>
</dbReference>
<comment type="caution">
    <text evidence="1">The sequence shown here is derived from an EMBL/GenBank/DDBJ whole genome shotgun (WGS) entry which is preliminary data.</text>
</comment>
<evidence type="ECO:0000313" key="2">
    <source>
        <dbReference type="Proteomes" id="UP000630887"/>
    </source>
</evidence>
<dbReference type="RefSeq" id="WP_203692134.1">
    <property type="nucleotide sequence ID" value="NZ_BAAALC010000025.1"/>
</dbReference>
<dbReference type="AlphaFoldDB" id="A0A8J3P6P1"/>
<keyword evidence="2" id="KW-1185">Reference proteome</keyword>
<name>A0A8J3P6P1_9ACTN</name>
<dbReference type="Pfam" id="PF08962">
    <property type="entry name" value="Rv2632c-like"/>
    <property type="match status" value="1"/>
</dbReference>
<proteinExistence type="predicted"/>
<dbReference type="Gene3D" id="3.30.160.240">
    <property type="entry name" value="Rv1738"/>
    <property type="match status" value="1"/>
</dbReference>
<dbReference type="InterPro" id="IPR015057">
    <property type="entry name" value="Rv2632c-like"/>
</dbReference>
<sequence>MTALKHWTLHVTIAEQDERRTSAVAVLVDDNGRILQSQGTALRAPVDPYVPAVGDELAAGRAFTALGWHLQAQAETDLDRSRG</sequence>
<organism evidence="1 2">
    <name type="scientific">Catellatospora coxensis</name>
    <dbReference type="NCBI Taxonomy" id="310354"/>
    <lineage>
        <taxon>Bacteria</taxon>
        <taxon>Bacillati</taxon>
        <taxon>Actinomycetota</taxon>
        <taxon>Actinomycetes</taxon>
        <taxon>Micromonosporales</taxon>
        <taxon>Micromonosporaceae</taxon>
        <taxon>Catellatospora</taxon>
    </lineage>
</organism>
<accession>A0A8J3P6P1</accession>
<gene>
    <name evidence="1" type="ORF">Cco03nite_24170</name>
</gene>